<name>A0A167P3X9_9HYPO</name>
<sequence length="312" mass="33608">MVRWPFTQFCPWQHGKVLLIEQNGLSHFEQRFADGRLLKPQRLSDCAVYGLGYVAILAPCTVPGDGRVAMLVAQWFRSATDPPHPAPATQEQSLLWMGGHCLPYPVAVSKTHRPRGPQNPPFPFSISHIAWAGRMLFFLSNDSCEENGDSVPLRPAIYRMGGEPEEDKDRNETYSRVYGGGGGDDDDGSQILSIGGAGDDLLVHERDAAGDGTLHLLHAGRTLWKHKEGIVEAVATKPQNGNGPVFAAIISSPAGDDQPGEVFSIVAAADTTGPGERVQLSDHGSVALTDQASFCTDLPYRLRYGAPAEPAG</sequence>
<reference evidence="1 2" key="1">
    <citation type="journal article" date="2016" name="Genome Biol. Evol.">
        <title>Divergent and convergent evolution of fungal pathogenicity.</title>
        <authorList>
            <person name="Shang Y."/>
            <person name="Xiao G."/>
            <person name="Zheng P."/>
            <person name="Cen K."/>
            <person name="Zhan S."/>
            <person name="Wang C."/>
        </authorList>
    </citation>
    <scope>NUCLEOTIDE SEQUENCE [LARGE SCALE GENOMIC DNA]</scope>
    <source>
        <strain evidence="1 2">RCEF 264</strain>
    </source>
</reference>
<protein>
    <submittedName>
        <fullName evidence="1">Uncharacterized protein</fullName>
    </submittedName>
</protein>
<gene>
    <name evidence="1" type="ORF">SPI_07874</name>
</gene>
<evidence type="ECO:0000313" key="2">
    <source>
        <dbReference type="Proteomes" id="UP000076874"/>
    </source>
</evidence>
<organism evidence="1 2">
    <name type="scientific">Niveomyces insectorum RCEF 264</name>
    <dbReference type="NCBI Taxonomy" id="1081102"/>
    <lineage>
        <taxon>Eukaryota</taxon>
        <taxon>Fungi</taxon>
        <taxon>Dikarya</taxon>
        <taxon>Ascomycota</taxon>
        <taxon>Pezizomycotina</taxon>
        <taxon>Sordariomycetes</taxon>
        <taxon>Hypocreomycetidae</taxon>
        <taxon>Hypocreales</taxon>
        <taxon>Cordycipitaceae</taxon>
        <taxon>Niveomyces</taxon>
    </lineage>
</organism>
<dbReference type="AlphaFoldDB" id="A0A167P3X9"/>
<keyword evidence="2" id="KW-1185">Reference proteome</keyword>
<evidence type="ECO:0000313" key="1">
    <source>
        <dbReference type="EMBL" id="OAA56263.1"/>
    </source>
</evidence>
<dbReference type="Proteomes" id="UP000076874">
    <property type="component" value="Unassembled WGS sequence"/>
</dbReference>
<dbReference type="EMBL" id="AZHD01000017">
    <property type="protein sequence ID" value="OAA56263.1"/>
    <property type="molecule type" value="Genomic_DNA"/>
</dbReference>
<accession>A0A167P3X9</accession>
<comment type="caution">
    <text evidence="1">The sequence shown here is derived from an EMBL/GenBank/DDBJ whole genome shotgun (WGS) entry which is preliminary data.</text>
</comment>
<proteinExistence type="predicted"/>